<reference evidence="1" key="2">
    <citation type="submission" date="2023-03" db="EMBL/GenBank/DDBJ databases">
        <authorList>
            <person name="Inwood S.N."/>
            <person name="Skelly J.G."/>
            <person name="Guhlin J."/>
            <person name="Harrop T.W.R."/>
            <person name="Goldson S.G."/>
            <person name="Dearden P.K."/>
        </authorList>
    </citation>
    <scope>NUCLEOTIDE SEQUENCE</scope>
    <source>
        <strain evidence="1">Irish</strain>
        <tissue evidence="1">Whole body</tissue>
    </source>
</reference>
<reference evidence="1" key="1">
    <citation type="journal article" date="2023" name="bioRxiv">
        <title>Scaffold-level genome assemblies of two parasitoid biocontrol wasps reveal the parthenogenesis mechanism and an associated novel virus.</title>
        <authorList>
            <person name="Inwood S."/>
            <person name="Skelly J."/>
            <person name="Guhlin J."/>
            <person name="Harrop T."/>
            <person name="Goldson S."/>
            <person name="Dearden P."/>
        </authorList>
    </citation>
    <scope>NUCLEOTIDE SEQUENCE</scope>
    <source>
        <strain evidence="1">Irish</strain>
        <tissue evidence="1">Whole body</tissue>
    </source>
</reference>
<evidence type="ECO:0000313" key="2">
    <source>
        <dbReference type="Proteomes" id="UP001168990"/>
    </source>
</evidence>
<dbReference type="EMBL" id="JAQQBS010000754">
    <property type="protein sequence ID" value="KAK0169297.1"/>
    <property type="molecule type" value="Genomic_DNA"/>
</dbReference>
<dbReference type="Proteomes" id="UP001168990">
    <property type="component" value="Unassembled WGS sequence"/>
</dbReference>
<comment type="caution">
    <text evidence="1">The sequence shown here is derived from an EMBL/GenBank/DDBJ whole genome shotgun (WGS) entry which is preliminary data.</text>
</comment>
<evidence type="ECO:0000313" key="1">
    <source>
        <dbReference type="EMBL" id="KAK0169297.1"/>
    </source>
</evidence>
<protein>
    <submittedName>
        <fullName evidence="1">Uncharacterized protein</fullName>
    </submittedName>
</protein>
<accession>A0AA39FGS2</accession>
<keyword evidence="2" id="KW-1185">Reference proteome</keyword>
<sequence length="102" mass="12018">MSELQDTIIGKDTLTAELRNQVDGLQYVLNKVRARNDKLEHHLCEAIEKLKTFQQIHGFDEKGRAYMAQKKLRGEYMQLEDVLAQFCKEHEMLRIELEQNLV</sequence>
<feature type="non-terminal residue" evidence="1">
    <location>
        <position position="1"/>
    </location>
</feature>
<dbReference type="AlphaFoldDB" id="A0AA39FGS2"/>
<name>A0AA39FGS2_9HYME</name>
<proteinExistence type="predicted"/>
<organism evidence="1 2">
    <name type="scientific">Microctonus aethiopoides</name>
    <dbReference type="NCBI Taxonomy" id="144406"/>
    <lineage>
        <taxon>Eukaryota</taxon>
        <taxon>Metazoa</taxon>
        <taxon>Ecdysozoa</taxon>
        <taxon>Arthropoda</taxon>
        <taxon>Hexapoda</taxon>
        <taxon>Insecta</taxon>
        <taxon>Pterygota</taxon>
        <taxon>Neoptera</taxon>
        <taxon>Endopterygota</taxon>
        <taxon>Hymenoptera</taxon>
        <taxon>Apocrita</taxon>
        <taxon>Ichneumonoidea</taxon>
        <taxon>Braconidae</taxon>
        <taxon>Euphorinae</taxon>
        <taxon>Microctonus</taxon>
    </lineage>
</organism>
<gene>
    <name evidence="1" type="ORF">PV328_012238</name>
</gene>